<feature type="repeat" description="Filamin" evidence="1">
    <location>
        <begin position="1"/>
        <end position="81"/>
    </location>
</feature>
<protein>
    <recommendedName>
        <fullName evidence="4">Filamin/ABP280 repeat protein</fullName>
    </recommendedName>
</protein>
<reference evidence="2 3" key="1">
    <citation type="submission" date="2014-03" db="EMBL/GenBank/DDBJ databases">
        <title>Draft genome of the hookworm Oesophagostomum dentatum.</title>
        <authorList>
            <person name="Mitreva M."/>
        </authorList>
    </citation>
    <scope>NUCLEOTIDE SEQUENCE [LARGE SCALE GENOMIC DNA]</scope>
    <source>
        <strain evidence="2 3">OD-Hann</strain>
    </source>
</reference>
<organism evidence="2 3">
    <name type="scientific">Oesophagostomum dentatum</name>
    <name type="common">Nodular worm</name>
    <dbReference type="NCBI Taxonomy" id="61180"/>
    <lineage>
        <taxon>Eukaryota</taxon>
        <taxon>Metazoa</taxon>
        <taxon>Ecdysozoa</taxon>
        <taxon>Nematoda</taxon>
        <taxon>Chromadorea</taxon>
        <taxon>Rhabditida</taxon>
        <taxon>Rhabditina</taxon>
        <taxon>Rhabditomorpha</taxon>
        <taxon>Strongyloidea</taxon>
        <taxon>Strongylidae</taxon>
        <taxon>Oesophagostomum</taxon>
    </lineage>
</organism>
<dbReference type="InterPro" id="IPR013783">
    <property type="entry name" value="Ig-like_fold"/>
</dbReference>
<evidence type="ECO:0000256" key="1">
    <source>
        <dbReference type="PROSITE-ProRule" id="PRU00087"/>
    </source>
</evidence>
<feature type="non-terminal residue" evidence="2">
    <location>
        <position position="1"/>
    </location>
</feature>
<dbReference type="PROSITE" id="PS50194">
    <property type="entry name" value="FILAMIN_REPEAT"/>
    <property type="match status" value="1"/>
</dbReference>
<gene>
    <name evidence="2" type="ORF">OESDEN_24211</name>
</gene>
<accession>A0A0B1RU18</accession>
<dbReference type="Proteomes" id="UP000053660">
    <property type="component" value="Unassembled WGS sequence"/>
</dbReference>
<dbReference type="EMBL" id="KN612023">
    <property type="protein sequence ID" value="KHJ76169.1"/>
    <property type="molecule type" value="Genomic_DNA"/>
</dbReference>
<evidence type="ECO:0008006" key="4">
    <source>
        <dbReference type="Google" id="ProtNLM"/>
    </source>
</evidence>
<sequence length="100" mass="10939">YPLDVSASKEAAALVDVSDCGKVSDLKASVLGPDSRPRDCTVRESSPNQYEIRWPTDMAGHYKADIFINGKKAGDPVDVYARKSGHREDVKLMGESEVIK</sequence>
<proteinExistence type="predicted"/>
<dbReference type="AlphaFoldDB" id="A0A0B1RU18"/>
<dbReference type="InterPro" id="IPR014756">
    <property type="entry name" value="Ig_E-set"/>
</dbReference>
<dbReference type="SUPFAM" id="SSF81296">
    <property type="entry name" value="E set domains"/>
    <property type="match status" value="1"/>
</dbReference>
<name>A0A0B1RU18_OESDE</name>
<dbReference type="Gene3D" id="2.60.40.10">
    <property type="entry name" value="Immunoglobulins"/>
    <property type="match status" value="1"/>
</dbReference>
<evidence type="ECO:0000313" key="3">
    <source>
        <dbReference type="Proteomes" id="UP000053660"/>
    </source>
</evidence>
<dbReference type="InterPro" id="IPR017868">
    <property type="entry name" value="Filamin/ABP280_repeat-like"/>
</dbReference>
<evidence type="ECO:0000313" key="2">
    <source>
        <dbReference type="EMBL" id="KHJ76169.1"/>
    </source>
</evidence>
<dbReference type="OrthoDB" id="5829556at2759"/>
<keyword evidence="3" id="KW-1185">Reference proteome</keyword>